<dbReference type="AlphaFoldDB" id="T0PY77"/>
<keyword evidence="4" id="KW-1185">Reference proteome</keyword>
<dbReference type="VEuPathDB" id="FungiDB:SDRG_11796"/>
<dbReference type="Proteomes" id="UP000030762">
    <property type="component" value="Unassembled WGS sequence"/>
</dbReference>
<sequence length="186" mass="18799">MKLLSIFLAAAVAYAAKSCDNKTDPPAPTSLSPTMTPAPTTYTHAPTAGPTVAPTKAPTSAPTSAPTAAPQPGNGSPILINLAVPDHVGVDCPGIQSRHPAGTLFCGSPKPPGANVYEPSCDKSMTISYKGKSVTCVISFQASGVGLTTDAYVEIVPEAYKVLTGETYGGQLFGGTCTGVCNVARS</sequence>
<name>T0PY77_SAPDV</name>
<dbReference type="InParanoid" id="T0PY77"/>
<organism evidence="3 4">
    <name type="scientific">Saprolegnia diclina (strain VS20)</name>
    <dbReference type="NCBI Taxonomy" id="1156394"/>
    <lineage>
        <taxon>Eukaryota</taxon>
        <taxon>Sar</taxon>
        <taxon>Stramenopiles</taxon>
        <taxon>Oomycota</taxon>
        <taxon>Saprolegniomycetes</taxon>
        <taxon>Saprolegniales</taxon>
        <taxon>Saprolegniaceae</taxon>
        <taxon>Saprolegnia</taxon>
    </lineage>
</organism>
<dbReference type="RefSeq" id="XP_008616072.1">
    <property type="nucleotide sequence ID" value="XM_008617850.1"/>
</dbReference>
<reference evidence="3 4" key="1">
    <citation type="submission" date="2012-04" db="EMBL/GenBank/DDBJ databases">
        <title>The Genome Sequence of Saprolegnia declina VS20.</title>
        <authorList>
            <consortium name="The Broad Institute Genome Sequencing Platform"/>
            <person name="Russ C."/>
            <person name="Nusbaum C."/>
            <person name="Tyler B."/>
            <person name="van West P."/>
            <person name="Dieguez-Uribeondo J."/>
            <person name="de Bruijn I."/>
            <person name="Tripathy S."/>
            <person name="Jiang R."/>
            <person name="Young S.K."/>
            <person name="Zeng Q."/>
            <person name="Gargeya S."/>
            <person name="Fitzgerald M."/>
            <person name="Haas B."/>
            <person name="Abouelleil A."/>
            <person name="Alvarado L."/>
            <person name="Arachchi H.M."/>
            <person name="Berlin A."/>
            <person name="Chapman S.B."/>
            <person name="Goldberg J."/>
            <person name="Griggs A."/>
            <person name="Gujja S."/>
            <person name="Hansen M."/>
            <person name="Howarth C."/>
            <person name="Imamovic A."/>
            <person name="Larimer J."/>
            <person name="McCowen C."/>
            <person name="Montmayeur A."/>
            <person name="Murphy C."/>
            <person name="Neiman D."/>
            <person name="Pearson M."/>
            <person name="Priest M."/>
            <person name="Roberts A."/>
            <person name="Saif S."/>
            <person name="Shea T."/>
            <person name="Sisk P."/>
            <person name="Sykes S."/>
            <person name="Wortman J."/>
            <person name="Nusbaum C."/>
            <person name="Birren B."/>
        </authorList>
    </citation>
    <scope>NUCLEOTIDE SEQUENCE [LARGE SCALE GENOMIC DNA]</scope>
    <source>
        <strain evidence="3 4">VS20</strain>
    </source>
</reference>
<proteinExistence type="predicted"/>
<keyword evidence="2" id="KW-0732">Signal</keyword>
<dbReference type="EMBL" id="JH767175">
    <property type="protein sequence ID" value="EQC30479.1"/>
    <property type="molecule type" value="Genomic_DNA"/>
</dbReference>
<feature type="signal peptide" evidence="2">
    <location>
        <begin position="1"/>
        <end position="15"/>
    </location>
</feature>
<feature type="chain" id="PRO_5013243571" description="Pherophorin domain-containing protein" evidence="2">
    <location>
        <begin position="16"/>
        <end position="186"/>
    </location>
</feature>
<feature type="region of interest" description="Disordered" evidence="1">
    <location>
        <begin position="19"/>
        <end position="74"/>
    </location>
</feature>
<protein>
    <recommendedName>
        <fullName evidence="5">Pherophorin domain-containing protein</fullName>
    </recommendedName>
</protein>
<evidence type="ECO:0000256" key="2">
    <source>
        <dbReference type="SAM" id="SignalP"/>
    </source>
</evidence>
<accession>T0PY77</accession>
<dbReference type="OMA" id="CDKSMTI"/>
<evidence type="ECO:0000313" key="3">
    <source>
        <dbReference type="EMBL" id="EQC30479.1"/>
    </source>
</evidence>
<feature type="compositionally biased region" description="Low complexity" evidence="1">
    <location>
        <begin position="33"/>
        <end position="70"/>
    </location>
</feature>
<gene>
    <name evidence="3" type="ORF">SDRG_11796</name>
</gene>
<evidence type="ECO:0000313" key="4">
    <source>
        <dbReference type="Proteomes" id="UP000030762"/>
    </source>
</evidence>
<evidence type="ECO:0000256" key="1">
    <source>
        <dbReference type="SAM" id="MobiDB-lite"/>
    </source>
</evidence>
<dbReference type="GeneID" id="19952523"/>
<evidence type="ECO:0008006" key="5">
    <source>
        <dbReference type="Google" id="ProtNLM"/>
    </source>
</evidence>
<dbReference type="OrthoDB" id="623670at2759"/>